<feature type="compositionally biased region" description="Basic residues" evidence="8">
    <location>
        <begin position="477"/>
        <end position="494"/>
    </location>
</feature>
<dbReference type="Pfam" id="PF00875">
    <property type="entry name" value="DNA_photolyase"/>
    <property type="match status" value="1"/>
</dbReference>
<keyword evidence="4 7" id="KW-0285">Flavoprotein</keyword>
<dbReference type="EMBL" id="JAEINI020000005">
    <property type="protein sequence ID" value="MCB5227101.1"/>
    <property type="molecule type" value="Genomic_DNA"/>
</dbReference>
<comment type="similarity">
    <text evidence="3">Belongs to the DNA photolyase class-1 family.</text>
</comment>
<feature type="domain" description="Photolyase/cryptochrome alpha/beta" evidence="9">
    <location>
        <begin position="1"/>
        <end position="130"/>
    </location>
</feature>
<evidence type="ECO:0000256" key="3">
    <source>
        <dbReference type="ARBA" id="ARBA00005862"/>
    </source>
</evidence>
<proteinExistence type="inferred from homology"/>
<dbReference type="InterPro" id="IPR018394">
    <property type="entry name" value="DNA_photolyase_1_CS_C"/>
</dbReference>
<name>A0ABS8C445_9ALTE</name>
<dbReference type="Gene3D" id="3.40.50.620">
    <property type="entry name" value="HUPs"/>
    <property type="match status" value="1"/>
</dbReference>
<dbReference type="EC" id="4.1.99.3" evidence="10"/>
<keyword evidence="10" id="KW-0456">Lyase</keyword>
<reference evidence="10 11" key="1">
    <citation type="submission" date="2021-10" db="EMBL/GenBank/DDBJ databases">
        <title>Alishewanella koreense sp. nov. isolated from seawater of southwestern coast in South Korea and the proposal for the reclassification of Rheinheimera perlucida and Rheinheimera tuosuensis as Arsukibacterium perlucida and Arsukibacterium tuosuensis.</title>
        <authorList>
            <person name="Kim K.H."/>
            <person name="Ruan W."/>
            <person name="Kim K.R."/>
            <person name="Baek J.H."/>
            <person name="Jeon C.O."/>
        </authorList>
    </citation>
    <scope>NUCLEOTIDE SEQUENCE [LARGE SCALE GENOMIC DNA]</scope>
    <source>
        <strain evidence="10 11">16-MA</strain>
    </source>
</reference>
<organism evidence="10 11">
    <name type="scientific">Alishewanella maricola</name>
    <dbReference type="NCBI Taxonomy" id="2795740"/>
    <lineage>
        <taxon>Bacteria</taxon>
        <taxon>Pseudomonadati</taxon>
        <taxon>Pseudomonadota</taxon>
        <taxon>Gammaproteobacteria</taxon>
        <taxon>Alteromonadales</taxon>
        <taxon>Alteromonadaceae</taxon>
        <taxon>Alishewanella</taxon>
    </lineage>
</organism>
<accession>A0ABS8C445</accession>
<dbReference type="Pfam" id="PF03441">
    <property type="entry name" value="FAD_binding_7"/>
    <property type="match status" value="1"/>
</dbReference>
<dbReference type="SUPFAM" id="SSF52425">
    <property type="entry name" value="Cryptochrome/photolyase, N-terminal domain"/>
    <property type="match status" value="1"/>
</dbReference>
<dbReference type="InterPro" id="IPR002081">
    <property type="entry name" value="Cryptochrome/DNA_photolyase_1"/>
</dbReference>
<comment type="cofactor">
    <cofactor evidence="2">
        <name>FAD</name>
        <dbReference type="ChEBI" id="CHEBI:57692"/>
    </cofactor>
</comment>
<dbReference type="PROSITE" id="PS00394">
    <property type="entry name" value="DNA_PHOTOLYASES_1_1"/>
    <property type="match status" value="1"/>
</dbReference>
<dbReference type="Proteomes" id="UP000633814">
    <property type="component" value="Unassembled WGS sequence"/>
</dbReference>
<evidence type="ECO:0000256" key="7">
    <source>
        <dbReference type="RuleBase" id="RU004182"/>
    </source>
</evidence>
<dbReference type="InterPro" id="IPR005101">
    <property type="entry name" value="Cryptochr/Photolyase_FAD-bd"/>
</dbReference>
<evidence type="ECO:0000256" key="5">
    <source>
        <dbReference type="ARBA" id="ARBA00022827"/>
    </source>
</evidence>
<evidence type="ECO:0000259" key="9">
    <source>
        <dbReference type="PROSITE" id="PS51645"/>
    </source>
</evidence>
<dbReference type="InterPro" id="IPR006050">
    <property type="entry name" value="DNA_photolyase_N"/>
</dbReference>
<dbReference type="PANTHER" id="PTHR11455">
    <property type="entry name" value="CRYPTOCHROME"/>
    <property type="match status" value="1"/>
</dbReference>
<feature type="region of interest" description="Disordered" evidence="8">
    <location>
        <begin position="477"/>
        <end position="503"/>
    </location>
</feature>
<dbReference type="PRINTS" id="PR00147">
    <property type="entry name" value="DNAPHOTLYASE"/>
</dbReference>
<comment type="cofactor">
    <cofactor evidence="1">
        <name>(6R)-5,10-methylene-5,6,7,8-tetrahydrofolate</name>
        <dbReference type="ChEBI" id="CHEBI:15636"/>
    </cofactor>
</comment>
<dbReference type="RefSeq" id="WP_226751161.1">
    <property type="nucleotide sequence ID" value="NZ_JAEINI020000005.1"/>
</dbReference>
<keyword evidence="6 7" id="KW-0157">Chromophore</keyword>
<keyword evidence="11" id="KW-1185">Reference proteome</keyword>
<dbReference type="PANTHER" id="PTHR11455:SF9">
    <property type="entry name" value="CRYPTOCHROME CIRCADIAN CLOCK 5 ISOFORM X1"/>
    <property type="match status" value="1"/>
</dbReference>
<evidence type="ECO:0000313" key="10">
    <source>
        <dbReference type="EMBL" id="MCB5227101.1"/>
    </source>
</evidence>
<evidence type="ECO:0000256" key="8">
    <source>
        <dbReference type="SAM" id="MobiDB-lite"/>
    </source>
</evidence>
<dbReference type="GO" id="GO:0003904">
    <property type="term" value="F:deoxyribodipyrimidine photo-lyase activity"/>
    <property type="evidence" value="ECO:0007669"/>
    <property type="project" value="UniProtKB-EC"/>
</dbReference>
<evidence type="ECO:0000256" key="2">
    <source>
        <dbReference type="ARBA" id="ARBA00001974"/>
    </source>
</evidence>
<dbReference type="PROSITE" id="PS51645">
    <property type="entry name" value="PHR_CRY_ALPHA_BETA"/>
    <property type="match status" value="1"/>
</dbReference>
<comment type="caution">
    <text evidence="10">The sequence shown here is derived from an EMBL/GenBank/DDBJ whole genome shotgun (WGS) entry which is preliminary data.</text>
</comment>
<protein>
    <submittedName>
        <fullName evidence="10">Deoxyribodipyrimidine photo-lyase</fullName>
        <ecNumber evidence="10">4.1.99.3</ecNumber>
    </submittedName>
</protein>
<dbReference type="InterPro" id="IPR036155">
    <property type="entry name" value="Crypto/Photolyase_N_sf"/>
</dbReference>
<evidence type="ECO:0000313" key="11">
    <source>
        <dbReference type="Proteomes" id="UP000633814"/>
    </source>
</evidence>
<dbReference type="InterPro" id="IPR014729">
    <property type="entry name" value="Rossmann-like_a/b/a_fold"/>
</dbReference>
<dbReference type="SUPFAM" id="SSF48173">
    <property type="entry name" value="Cryptochrome/photolyase FAD-binding domain"/>
    <property type="match status" value="1"/>
</dbReference>
<dbReference type="InterPro" id="IPR036134">
    <property type="entry name" value="Crypto/Photolyase_FAD-like_sf"/>
</dbReference>
<evidence type="ECO:0000256" key="4">
    <source>
        <dbReference type="ARBA" id="ARBA00022630"/>
    </source>
</evidence>
<comment type="similarity">
    <text evidence="7">Belongs to the DNA photolyase family.</text>
</comment>
<sequence length="503" mass="59365">MHLLWLKRDLRLADHAALHYAAQQGAAVLPVYIIEPDYWQQPDTSLRHWAFICSALEQLQQQFSALGQPLLVFYGAASRVFRQLTEQFPITAVYSHEETGNLWSYQRDLAVEKLWHELAIPWHQYRQFAVFRRLADRDLWFKQADEWLTQPLFPIPKQLPFITAANWQAPLQWPIRSKDLPLCQSPQQAAALSNTLQSFLTNRVKSYRGGISYASKAPQACSRLSPYLSYGLLSMRQLQQQAWQQRKTTEHENQQRGLDAFYSRLRWHCHFMQKLEDEPELEMRNLHRGFDGMRENDFSAVLFQAWATGQTGYPMIDAAMRSLLATGWLHFRARAMLVAFACYHLWLHWRPVALHLARCFVDYEPGIHYPQIQMQAGTTGINPNRMYNPVKQSIQKDPEGKFIRHWLPELQQVPDGWLHQPWLLNRQQQQQYVCRLDIDYPAPVVPHEQAIKLARQRLKHWLQQHQTDWKEQKQRIVRKHASRKRPTTRSKPISRKQLALFND</sequence>
<evidence type="ECO:0000256" key="6">
    <source>
        <dbReference type="ARBA" id="ARBA00022991"/>
    </source>
</evidence>
<keyword evidence="5 7" id="KW-0274">FAD</keyword>
<evidence type="ECO:0000256" key="1">
    <source>
        <dbReference type="ARBA" id="ARBA00001932"/>
    </source>
</evidence>
<gene>
    <name evidence="10" type="ORF">JAO78_009775</name>
</gene>
<dbReference type="Gene3D" id="1.25.40.80">
    <property type="match status" value="1"/>
</dbReference>
<dbReference type="Gene3D" id="1.10.579.10">
    <property type="entry name" value="DNA Cyclobutane Dipyrimidine Photolyase, subunit A, domain 3"/>
    <property type="match status" value="1"/>
</dbReference>